<comment type="caution">
    <text evidence="10">The sequence shown here is derived from an EMBL/GenBank/DDBJ whole genome shotgun (WGS) entry which is preliminary data.</text>
</comment>
<keyword evidence="3" id="KW-0548">Nucleotidyltransferase</keyword>
<dbReference type="Pfam" id="PF17921">
    <property type="entry name" value="Integrase_H2C2"/>
    <property type="match status" value="1"/>
</dbReference>
<organism evidence="10 11">
    <name type="scientific">Meganyctiphanes norvegica</name>
    <name type="common">Northern krill</name>
    <name type="synonym">Thysanopoda norvegica</name>
    <dbReference type="NCBI Taxonomy" id="48144"/>
    <lineage>
        <taxon>Eukaryota</taxon>
        <taxon>Metazoa</taxon>
        <taxon>Ecdysozoa</taxon>
        <taxon>Arthropoda</taxon>
        <taxon>Crustacea</taxon>
        <taxon>Multicrustacea</taxon>
        <taxon>Malacostraca</taxon>
        <taxon>Eumalacostraca</taxon>
        <taxon>Eucarida</taxon>
        <taxon>Euphausiacea</taxon>
        <taxon>Euphausiidae</taxon>
        <taxon>Meganyctiphanes</taxon>
    </lineage>
</organism>
<dbReference type="Proteomes" id="UP001497623">
    <property type="component" value="Unassembled WGS sequence"/>
</dbReference>
<keyword evidence="5" id="KW-0255">Endonuclease</keyword>
<feature type="non-terminal residue" evidence="10">
    <location>
        <position position="256"/>
    </location>
</feature>
<keyword evidence="11" id="KW-1185">Reference proteome</keyword>
<dbReference type="Gene3D" id="1.10.340.70">
    <property type="match status" value="1"/>
</dbReference>
<dbReference type="EC" id="2.7.7.49" evidence="1"/>
<keyword evidence="7" id="KW-0695">RNA-directed DNA polymerase</keyword>
<evidence type="ECO:0000313" key="10">
    <source>
        <dbReference type="EMBL" id="CAL4072926.1"/>
    </source>
</evidence>
<dbReference type="EMBL" id="CAXKWB010004245">
    <property type="protein sequence ID" value="CAL4072926.1"/>
    <property type="molecule type" value="Genomic_DNA"/>
</dbReference>
<accession>A0AAV2QAJ6</accession>
<keyword evidence="4" id="KW-0540">Nuclease</keyword>
<dbReference type="GO" id="GO:0003964">
    <property type="term" value="F:RNA-directed DNA polymerase activity"/>
    <property type="evidence" value="ECO:0007669"/>
    <property type="project" value="UniProtKB-KW"/>
</dbReference>
<evidence type="ECO:0000256" key="7">
    <source>
        <dbReference type="ARBA" id="ARBA00022918"/>
    </source>
</evidence>
<evidence type="ECO:0000256" key="2">
    <source>
        <dbReference type="ARBA" id="ARBA00022679"/>
    </source>
</evidence>
<name>A0AAV2QAJ6_MEGNR</name>
<evidence type="ECO:0000256" key="6">
    <source>
        <dbReference type="ARBA" id="ARBA00022801"/>
    </source>
</evidence>
<dbReference type="Pfam" id="PF17917">
    <property type="entry name" value="RT_RNaseH"/>
    <property type="match status" value="1"/>
</dbReference>
<dbReference type="InterPro" id="IPR041373">
    <property type="entry name" value="RT_RNaseH"/>
</dbReference>
<dbReference type="AlphaFoldDB" id="A0AAV2QAJ6"/>
<evidence type="ECO:0000313" key="11">
    <source>
        <dbReference type="Proteomes" id="UP001497623"/>
    </source>
</evidence>
<feature type="domain" description="Integrase zinc-binding" evidence="9">
    <location>
        <begin position="201"/>
        <end position="253"/>
    </location>
</feature>
<dbReference type="GO" id="GO:0004519">
    <property type="term" value="F:endonuclease activity"/>
    <property type="evidence" value="ECO:0007669"/>
    <property type="project" value="UniProtKB-KW"/>
</dbReference>
<feature type="domain" description="Reverse transcriptase RNase H-like" evidence="8">
    <location>
        <begin position="2"/>
        <end position="45"/>
    </location>
</feature>
<dbReference type="InterPro" id="IPR041588">
    <property type="entry name" value="Integrase_H2C2"/>
</dbReference>
<reference evidence="10 11" key="1">
    <citation type="submission" date="2024-05" db="EMBL/GenBank/DDBJ databases">
        <authorList>
            <person name="Wallberg A."/>
        </authorList>
    </citation>
    <scope>NUCLEOTIDE SEQUENCE [LARGE SCALE GENOMIC DNA]</scope>
</reference>
<dbReference type="GO" id="GO:0016787">
    <property type="term" value="F:hydrolase activity"/>
    <property type="evidence" value="ECO:0007669"/>
    <property type="project" value="UniProtKB-KW"/>
</dbReference>
<gene>
    <name evidence="10" type="ORF">MNOR_LOCUS8968</name>
</gene>
<keyword evidence="2" id="KW-0808">Transferase</keyword>
<evidence type="ECO:0000256" key="4">
    <source>
        <dbReference type="ARBA" id="ARBA00022722"/>
    </source>
</evidence>
<evidence type="ECO:0000259" key="9">
    <source>
        <dbReference type="Pfam" id="PF17921"/>
    </source>
</evidence>
<evidence type="ECO:0000259" key="8">
    <source>
        <dbReference type="Pfam" id="PF17917"/>
    </source>
</evidence>
<evidence type="ECO:0000256" key="3">
    <source>
        <dbReference type="ARBA" id="ARBA00022695"/>
    </source>
</evidence>
<evidence type="ECO:0000256" key="1">
    <source>
        <dbReference type="ARBA" id="ARBA00012493"/>
    </source>
</evidence>
<dbReference type="FunFam" id="1.10.340.70:FF:000004">
    <property type="entry name" value="Retrovirus-related Pol polyprotein from transposon 297-like Protein"/>
    <property type="match status" value="1"/>
</dbReference>
<protein>
    <recommendedName>
        <fullName evidence="1">RNA-directed DNA polymerase</fullName>
        <ecNumber evidence="1">2.7.7.49</ecNumber>
    </recommendedName>
</protein>
<sequence>MPPIEGEALAVVHALDKAKHFVLGCFDLIIAVDHKPLLKIFGDRCLEDIPNPRLRNLKEKTLSYRFQMIHVSGTRQRVADGLSRHPVCPAESVDLPDDAAMLAGPDFLTLPPSDPCAEAERQTVATALSAFHSSPITSTTWDLVRVATASDETLHKLSDIIETGFPDSCADLPQQLKMFYQLRHNLSTVDGIILYNDRVLIPPSLRANVLATLHAAHQGTSTMITRAETSIFWPGISKDILDVRTKCAHCNRNSFF</sequence>
<evidence type="ECO:0000256" key="5">
    <source>
        <dbReference type="ARBA" id="ARBA00022759"/>
    </source>
</evidence>
<keyword evidence="6" id="KW-0378">Hydrolase</keyword>
<dbReference type="PANTHER" id="PTHR37984:SF5">
    <property type="entry name" value="PROTEIN NYNRIN-LIKE"/>
    <property type="match status" value="1"/>
</dbReference>
<dbReference type="PANTHER" id="PTHR37984">
    <property type="entry name" value="PROTEIN CBG26694"/>
    <property type="match status" value="1"/>
</dbReference>
<dbReference type="InterPro" id="IPR050951">
    <property type="entry name" value="Retrovirus_Pol_polyprotein"/>
</dbReference>
<proteinExistence type="predicted"/>